<feature type="compositionally biased region" description="Low complexity" evidence="3">
    <location>
        <begin position="426"/>
        <end position="442"/>
    </location>
</feature>
<feature type="compositionally biased region" description="Low complexity" evidence="3">
    <location>
        <begin position="388"/>
        <end position="400"/>
    </location>
</feature>
<keyword evidence="7" id="KW-1185">Reference proteome</keyword>
<evidence type="ECO:0000256" key="1">
    <source>
        <dbReference type="PROSITE-ProRule" id="PRU00175"/>
    </source>
</evidence>
<feature type="compositionally biased region" description="Pro residues" evidence="3">
    <location>
        <begin position="334"/>
        <end position="353"/>
    </location>
</feature>
<dbReference type="PROSITE" id="PS50089">
    <property type="entry name" value="ZF_RING_2"/>
    <property type="match status" value="1"/>
</dbReference>
<feature type="compositionally biased region" description="Basic and acidic residues" evidence="3">
    <location>
        <begin position="244"/>
        <end position="260"/>
    </location>
</feature>
<dbReference type="InterPro" id="IPR000504">
    <property type="entry name" value="RRM_dom"/>
</dbReference>
<dbReference type="Proteomes" id="UP001164743">
    <property type="component" value="Chromosome 10A"/>
</dbReference>
<name>A0ABY7CXX0_9BASI</name>
<evidence type="ECO:0000259" key="5">
    <source>
        <dbReference type="PROSITE" id="PS50102"/>
    </source>
</evidence>
<dbReference type="PROSITE" id="PS50102">
    <property type="entry name" value="RRM"/>
    <property type="match status" value="1"/>
</dbReference>
<keyword evidence="1" id="KW-0863">Zinc-finger</keyword>
<feature type="domain" description="RRM" evidence="5">
    <location>
        <begin position="117"/>
        <end position="210"/>
    </location>
</feature>
<evidence type="ECO:0000256" key="3">
    <source>
        <dbReference type="SAM" id="MobiDB-lite"/>
    </source>
</evidence>
<dbReference type="Gene3D" id="3.30.40.10">
    <property type="entry name" value="Zinc/RING finger domain, C3HC4 (zinc finger)"/>
    <property type="match status" value="1"/>
</dbReference>
<evidence type="ECO:0000259" key="4">
    <source>
        <dbReference type="PROSITE" id="PS50089"/>
    </source>
</evidence>
<dbReference type="InterPro" id="IPR012677">
    <property type="entry name" value="Nucleotide-bd_a/b_plait_sf"/>
</dbReference>
<evidence type="ECO:0000256" key="2">
    <source>
        <dbReference type="PROSITE-ProRule" id="PRU00176"/>
    </source>
</evidence>
<organism evidence="6 7">
    <name type="scientific">Puccinia triticina</name>
    <dbReference type="NCBI Taxonomy" id="208348"/>
    <lineage>
        <taxon>Eukaryota</taxon>
        <taxon>Fungi</taxon>
        <taxon>Dikarya</taxon>
        <taxon>Basidiomycota</taxon>
        <taxon>Pucciniomycotina</taxon>
        <taxon>Pucciniomycetes</taxon>
        <taxon>Pucciniales</taxon>
        <taxon>Pucciniaceae</taxon>
        <taxon>Puccinia</taxon>
    </lineage>
</organism>
<feature type="region of interest" description="Disordered" evidence="3">
    <location>
        <begin position="574"/>
        <end position="595"/>
    </location>
</feature>
<dbReference type="InterPro" id="IPR001841">
    <property type="entry name" value="Znf_RING"/>
</dbReference>
<evidence type="ECO:0000313" key="7">
    <source>
        <dbReference type="Proteomes" id="UP001164743"/>
    </source>
</evidence>
<feature type="region of interest" description="Disordered" evidence="3">
    <location>
        <begin position="269"/>
        <end position="288"/>
    </location>
</feature>
<dbReference type="GeneID" id="77801321"/>
<feature type="region of interest" description="Disordered" evidence="3">
    <location>
        <begin position="638"/>
        <end position="668"/>
    </location>
</feature>
<dbReference type="RefSeq" id="XP_053024402.1">
    <property type="nucleotide sequence ID" value="XM_053160426.1"/>
</dbReference>
<protein>
    <recommendedName>
        <fullName evidence="8">RING-type domain-containing protein</fullName>
    </recommendedName>
</protein>
<gene>
    <name evidence="6" type="ORF">PtA15_10A268</name>
</gene>
<keyword evidence="1" id="KW-0862">Zinc</keyword>
<feature type="region of interest" description="Disordered" evidence="3">
    <location>
        <begin position="236"/>
        <end position="260"/>
    </location>
</feature>
<evidence type="ECO:0008006" key="8">
    <source>
        <dbReference type="Google" id="ProtNLM"/>
    </source>
</evidence>
<feature type="compositionally biased region" description="Low complexity" evidence="3">
    <location>
        <begin position="458"/>
        <end position="479"/>
    </location>
</feature>
<feature type="compositionally biased region" description="Polar residues" evidence="3">
    <location>
        <begin position="368"/>
        <end position="387"/>
    </location>
</feature>
<dbReference type="CDD" id="cd16618">
    <property type="entry name" value="mRING-HC-C4C4_CNOT4"/>
    <property type="match status" value="1"/>
</dbReference>
<proteinExistence type="predicted"/>
<dbReference type="InterPro" id="IPR039780">
    <property type="entry name" value="Mot2"/>
</dbReference>
<feature type="compositionally biased region" description="Basic and acidic residues" evidence="3">
    <location>
        <begin position="582"/>
        <end position="595"/>
    </location>
</feature>
<dbReference type="EMBL" id="CP110430">
    <property type="protein sequence ID" value="WAQ88847.1"/>
    <property type="molecule type" value="Genomic_DNA"/>
</dbReference>
<feature type="domain" description="RING-type" evidence="4">
    <location>
        <begin position="22"/>
        <end position="65"/>
    </location>
</feature>
<keyword evidence="1" id="KW-0479">Metal-binding</keyword>
<reference evidence="6" key="1">
    <citation type="submission" date="2022-10" db="EMBL/GenBank/DDBJ databases">
        <title>Puccinia triticina Genome sequencing and assembly.</title>
        <authorList>
            <person name="Li C."/>
        </authorList>
    </citation>
    <scope>NUCLEOTIDE SEQUENCE</scope>
    <source>
        <strain evidence="6">Pt15</strain>
    </source>
</reference>
<dbReference type="Gene3D" id="3.30.70.330">
    <property type="match status" value="1"/>
</dbReference>
<dbReference type="PANTHER" id="PTHR12603:SF0">
    <property type="entry name" value="CCR4-NOT TRANSCRIPTION COMPLEX SUBUNIT 4"/>
    <property type="match status" value="1"/>
</dbReference>
<accession>A0ABY7CXX0</accession>
<dbReference type="InterPro" id="IPR013083">
    <property type="entry name" value="Znf_RING/FYVE/PHD"/>
</dbReference>
<feature type="compositionally biased region" description="Polar residues" evidence="3">
    <location>
        <begin position="273"/>
        <end position="286"/>
    </location>
</feature>
<dbReference type="PANTHER" id="PTHR12603">
    <property type="entry name" value="CCR4-NOT TRANSCRIPTION COMPLEX RELATED"/>
    <property type="match status" value="1"/>
</dbReference>
<sequence length="932" mass="99551">MGKNDDWPEVDQPFETEDEDLCPLCMEELDISDLNFRPCPCGYRICRFCWHHIKEDLNRRCPGCRKEYDDSVVEFKPMKPEELKRLQQAKKQRDKERKDQELVNRKHLANVRVKQKNQVHVQGLTTKVANEDTLAQLKTSDLFSSYGRIQKMFMSRRTGTTSLYTPDARYQHVNLYINFSRNNEALACIHGVDGVTLPDGHRLKATLGSTKYCASFLRGLKCTNDNCTGAHELAEEVEGGGTTAREEMSTARHAQKESETRYPARANLHHQTHPSTSNSAHPNSSGVALPATASWATKSASISQPASPAPAPAHPLAHHSGTPNGTTSVSRPFSKPPSIPPPKSTHPLPPKPRPSNSSEDVTARPGDPSTTHLAPSKNNEGTTTANKPSSQASQSLAPQQQKERISQQAEPAPGPSASIPTGPGPSTSAVASNAVSSSSLPPGLLPPGLTPPRIDNASRSTPSLPPGLSLPSNDSSSNSYQNSFDLLGSLGLKRAEKSWIDPLSDDLNNVLSTFSPNFGDSRLSIFPNNNDSPFEASRAFGPSGYSGTFNPFADTDFPSTKDDGSVFGMQADLSTPRAESSLNDRRGSRFGFARRDSSGSVFVPPGIASSPLRSIFSHQNNESDNSPTALQTQLQRLGRAPPMGSSRPQDLAGSHHLGNNPGGESTPDASVLFPGVNLAASYSANALPAAIARGVRSPGGNVGLQAIDGQQVGSFQQHLSGVHGRDGVGHNRMNDRLAFVNRQAALSPTSFGHLHAPGHHEQQQHLNGAVHGARERRMDLAGVGAGFGPYGQTGAADLGSEFNDPAIVNIRMANNAQQAGGFLAMAQAGPVDQSGLQALTSTNNTDIHPPFSLPNNFNHLLAARNNPNPAAAAPNAYRPTLNQSNEGQVQNQFGFQNPILAQNSGGQTFYHHAAANPGAVVGTGQAGLMGRW</sequence>
<dbReference type="SUPFAM" id="SSF57850">
    <property type="entry name" value="RING/U-box"/>
    <property type="match status" value="1"/>
</dbReference>
<feature type="region of interest" description="Disordered" evidence="3">
    <location>
        <begin position="296"/>
        <end position="479"/>
    </location>
</feature>
<dbReference type="Pfam" id="PF14570">
    <property type="entry name" value="zf-RING_4"/>
    <property type="match status" value="1"/>
</dbReference>
<evidence type="ECO:0000313" key="6">
    <source>
        <dbReference type="EMBL" id="WAQ88847.1"/>
    </source>
</evidence>
<dbReference type="InterPro" id="IPR039515">
    <property type="entry name" value="NOT4_mRING-HC-C4C4"/>
</dbReference>
<keyword evidence="2" id="KW-0694">RNA-binding</keyword>